<reference evidence="2" key="1">
    <citation type="submission" date="2016-10" db="EMBL/GenBank/DDBJ databases">
        <authorList>
            <person name="Varghese N."/>
            <person name="Submissions S."/>
        </authorList>
    </citation>
    <scope>NUCLEOTIDE SEQUENCE [LARGE SCALE GENOMIC DNA]</scope>
    <source>
        <strain evidence="2">DSM 4002</strain>
    </source>
</reference>
<sequence>MELIQYTNKMKKYFYLILLLSTLISCSKDSDETYEPTNYQHYFLTNEATINANQIVGGTGKLETRALTIANNKLYVCNGDVLEIFDASTLAYLSSLKNYTKGTTTIPFTKLSSISVDNGRIYLGSIDSRIFVLDEKSLSGINTIGNGQWWQTFVHVFGLKAKDGLLFVKEKNTSIKVFQTAQITETSNWNLAPIAKLNTLKGSDEIYSMDVSNGNLIVAGRNANGYLHYNLTDIVKNGTNSLTVPILPNTKVITDCNPTSVAFSNDWAITTENIKGNTHIRLYPKGAFLDQSYTPLLSNMDVMGQNPFTGIASCALLDQRLFVPDNLNQTIRILKINKITIAEQK</sequence>
<dbReference type="Proteomes" id="UP000182961">
    <property type="component" value="Unassembled WGS sequence"/>
</dbReference>
<dbReference type="STRING" id="29536.FLB_27700"/>
<dbReference type="eggNOG" id="COG3391">
    <property type="taxonomic scope" value="Bacteria"/>
</dbReference>
<dbReference type="EMBL" id="FOUT01000011">
    <property type="protein sequence ID" value="SFN35781.1"/>
    <property type="molecule type" value="Genomic_DNA"/>
</dbReference>
<dbReference type="InterPro" id="IPR011047">
    <property type="entry name" value="Quinoprotein_ADH-like_sf"/>
</dbReference>
<evidence type="ECO:0000313" key="2">
    <source>
        <dbReference type="Proteomes" id="UP000182961"/>
    </source>
</evidence>
<keyword evidence="2" id="KW-1185">Reference proteome</keyword>
<organism evidence="1 2">
    <name type="scientific">Flavobacterium succinicans</name>
    <dbReference type="NCBI Taxonomy" id="29536"/>
    <lineage>
        <taxon>Bacteria</taxon>
        <taxon>Pseudomonadati</taxon>
        <taxon>Bacteroidota</taxon>
        <taxon>Flavobacteriia</taxon>
        <taxon>Flavobacteriales</taxon>
        <taxon>Flavobacteriaceae</taxon>
        <taxon>Flavobacterium</taxon>
    </lineage>
</organism>
<evidence type="ECO:0000313" key="1">
    <source>
        <dbReference type="EMBL" id="SFN35781.1"/>
    </source>
</evidence>
<accession>A0A1I4YCH6</accession>
<protein>
    <submittedName>
        <fullName evidence="1">Uncharacterized protein</fullName>
    </submittedName>
</protein>
<gene>
    <name evidence="1" type="ORF">SAMN05444143_11154</name>
</gene>
<name>A0A1I4YCH6_9FLAO</name>
<proteinExistence type="predicted"/>
<dbReference type="AlphaFoldDB" id="A0A1I4YCH6"/>
<dbReference type="SUPFAM" id="SSF50998">
    <property type="entry name" value="Quinoprotein alcohol dehydrogenase-like"/>
    <property type="match status" value="1"/>
</dbReference>